<dbReference type="CDD" id="cd00498">
    <property type="entry name" value="Hsp33"/>
    <property type="match status" value="1"/>
</dbReference>
<dbReference type="Pfam" id="PF01430">
    <property type="entry name" value="HSP33"/>
    <property type="match status" value="1"/>
</dbReference>
<keyword evidence="1" id="KW-0963">Cytoplasm</keyword>
<dbReference type="SUPFAM" id="SSF118352">
    <property type="entry name" value="HSP33 redox switch-like"/>
    <property type="match status" value="1"/>
</dbReference>
<dbReference type="PANTHER" id="PTHR30111">
    <property type="entry name" value="33 KDA CHAPERONIN"/>
    <property type="match status" value="1"/>
</dbReference>
<organism evidence="6">
    <name type="scientific">bioreactor metagenome</name>
    <dbReference type="NCBI Taxonomy" id="1076179"/>
    <lineage>
        <taxon>unclassified sequences</taxon>
        <taxon>metagenomes</taxon>
        <taxon>ecological metagenomes</taxon>
    </lineage>
</organism>
<keyword evidence="2" id="KW-0862">Zinc</keyword>
<reference evidence="6" key="1">
    <citation type="submission" date="2019-08" db="EMBL/GenBank/DDBJ databases">
        <authorList>
            <person name="Kucharzyk K."/>
            <person name="Murdoch R.W."/>
            <person name="Higgins S."/>
            <person name="Loffler F."/>
        </authorList>
    </citation>
    <scope>NUCLEOTIDE SEQUENCE</scope>
</reference>
<accession>A0A645CKM5</accession>
<dbReference type="InterPro" id="IPR016154">
    <property type="entry name" value="Heat_shock_Hsp33_C"/>
</dbReference>
<keyword evidence="4" id="KW-0143">Chaperone</keyword>
<name>A0A645CKM5_9ZZZZ</name>
<sequence>MGKLVRCISQDGTVTVMAIDSTDIVREAQHIHKTSKVVSAAFGRTLSAASLMGSVLKGKEDSVTVKLSGGGPVGTVLAVSDSLGNVRGYVGDADVELPLKANGKLDVSGVVGTSGYVTVIKDLGLREPYVGQTPIISGEIAEDITHYFAVSEQIPTVCALGVLVSPEDKEVLVAGGYIVQLLPTAMEDTISKVEECVKTIRPVTTMLAEGMTVEEICRAVLHGFDLDILDSSEPVYKCNCSREKVSRALISTGRSELEDMAKEDITEVSCNFCNRKYQFTSKDILSLIKS</sequence>
<protein>
    <submittedName>
        <fullName evidence="6">33 kDa chaperonin</fullName>
    </submittedName>
</protein>
<dbReference type="HAMAP" id="MF_00117">
    <property type="entry name" value="HslO"/>
    <property type="match status" value="1"/>
</dbReference>
<keyword evidence="3" id="KW-1015">Disulfide bond</keyword>
<evidence type="ECO:0000256" key="5">
    <source>
        <dbReference type="ARBA" id="ARBA00023284"/>
    </source>
</evidence>
<evidence type="ECO:0000256" key="2">
    <source>
        <dbReference type="ARBA" id="ARBA00022833"/>
    </source>
</evidence>
<dbReference type="PANTHER" id="PTHR30111:SF1">
    <property type="entry name" value="33 KDA CHAPERONIN"/>
    <property type="match status" value="1"/>
</dbReference>
<evidence type="ECO:0000256" key="3">
    <source>
        <dbReference type="ARBA" id="ARBA00023157"/>
    </source>
</evidence>
<gene>
    <name evidence="6" type="primary">hslO_20</name>
    <name evidence="6" type="ORF">SDC9_124500</name>
</gene>
<proteinExistence type="inferred from homology"/>
<evidence type="ECO:0000256" key="1">
    <source>
        <dbReference type="ARBA" id="ARBA00022490"/>
    </source>
</evidence>
<comment type="caution">
    <text evidence="6">The sequence shown here is derived from an EMBL/GenBank/DDBJ whole genome shotgun (WGS) entry which is preliminary data.</text>
</comment>
<dbReference type="Gene3D" id="3.90.1280.10">
    <property type="entry name" value="HSP33 redox switch-like"/>
    <property type="match status" value="1"/>
</dbReference>
<dbReference type="SUPFAM" id="SSF64397">
    <property type="entry name" value="Hsp33 domain"/>
    <property type="match status" value="1"/>
</dbReference>
<evidence type="ECO:0000313" key="6">
    <source>
        <dbReference type="EMBL" id="MPM77494.1"/>
    </source>
</evidence>
<dbReference type="GO" id="GO:0005737">
    <property type="term" value="C:cytoplasm"/>
    <property type="evidence" value="ECO:0007669"/>
    <property type="project" value="InterPro"/>
</dbReference>
<evidence type="ECO:0000256" key="4">
    <source>
        <dbReference type="ARBA" id="ARBA00023186"/>
    </source>
</evidence>
<dbReference type="InterPro" id="IPR000397">
    <property type="entry name" value="Heat_shock_Hsp33"/>
</dbReference>
<dbReference type="AlphaFoldDB" id="A0A645CKM5"/>
<keyword evidence="5" id="KW-0676">Redox-active center</keyword>
<dbReference type="InterPro" id="IPR016153">
    <property type="entry name" value="Heat_shock_Hsp33_N"/>
</dbReference>
<dbReference type="GO" id="GO:0044183">
    <property type="term" value="F:protein folding chaperone"/>
    <property type="evidence" value="ECO:0007669"/>
    <property type="project" value="TreeGrafter"/>
</dbReference>
<dbReference type="PIRSF" id="PIRSF005261">
    <property type="entry name" value="Heat_shock_Hsp33"/>
    <property type="match status" value="1"/>
</dbReference>
<dbReference type="NCBIfam" id="NF001033">
    <property type="entry name" value="PRK00114.1"/>
    <property type="match status" value="1"/>
</dbReference>
<dbReference type="GO" id="GO:0042026">
    <property type="term" value="P:protein refolding"/>
    <property type="evidence" value="ECO:0007669"/>
    <property type="project" value="TreeGrafter"/>
</dbReference>
<dbReference type="Gene3D" id="3.55.30.10">
    <property type="entry name" value="Hsp33 domain"/>
    <property type="match status" value="1"/>
</dbReference>
<dbReference type="EMBL" id="VSSQ01027977">
    <property type="protein sequence ID" value="MPM77494.1"/>
    <property type="molecule type" value="Genomic_DNA"/>
</dbReference>
<dbReference type="GO" id="GO:0051082">
    <property type="term" value="F:unfolded protein binding"/>
    <property type="evidence" value="ECO:0007669"/>
    <property type="project" value="InterPro"/>
</dbReference>